<dbReference type="PANTHER" id="PTHR48419">
    <property type="entry name" value="SULFOTRANSFERASE DOMAIN-CONTAINING PROTEIN"/>
    <property type="match status" value="1"/>
</dbReference>
<dbReference type="Pfam" id="PF14832">
    <property type="entry name" value="Tautomerase_3"/>
    <property type="match status" value="1"/>
</dbReference>
<dbReference type="PANTHER" id="PTHR48419:SF1">
    <property type="entry name" value="SULFOTRANSFERASE DOMAIN-CONTAINING PROTEIN"/>
    <property type="match status" value="1"/>
</dbReference>
<dbReference type="InterPro" id="IPR028116">
    <property type="entry name" value="Cis-CaaD-like"/>
</dbReference>
<accession>A0A8H6VBS2</accession>
<dbReference type="InterPro" id="IPR027417">
    <property type="entry name" value="P-loop_NTPase"/>
</dbReference>
<evidence type="ECO:0000313" key="3">
    <source>
        <dbReference type="Proteomes" id="UP000641853"/>
    </source>
</evidence>
<protein>
    <recommendedName>
        <fullName evidence="1">Tautomerase cis-CaaD-like domain-containing protein</fullName>
    </recommendedName>
</protein>
<feature type="domain" description="Tautomerase cis-CaaD-like" evidence="1">
    <location>
        <begin position="346"/>
        <end position="428"/>
    </location>
</feature>
<dbReference type="InterPro" id="IPR014347">
    <property type="entry name" value="Tautomerase/MIF_sf"/>
</dbReference>
<reference evidence="2" key="1">
    <citation type="submission" date="2020-06" db="EMBL/GenBank/DDBJ databases">
        <title>Draft genome sequences of strains closely related to Aspergillus parafelis and Aspergillus hiratsukae.</title>
        <authorList>
            <person name="Dos Santos R.A.C."/>
            <person name="Rivero-Menendez O."/>
            <person name="Steenwyk J.L."/>
            <person name="Mead M.E."/>
            <person name="Goldman G.H."/>
            <person name="Alastruey-Izquierdo A."/>
            <person name="Rokas A."/>
        </authorList>
    </citation>
    <scope>NUCLEOTIDE SEQUENCE</scope>
    <source>
        <strain evidence="2">CNM-CM7691</strain>
    </source>
</reference>
<comment type="caution">
    <text evidence="2">The sequence shown here is derived from an EMBL/GenBank/DDBJ whole genome shotgun (WGS) entry which is preliminary data.</text>
</comment>
<keyword evidence="3" id="KW-1185">Reference proteome</keyword>
<name>A0A8H6VBS2_9EURO</name>
<sequence length="442" mass="49642">MDTTHSLPRRVLLVSMPRTASNLLMKILAIPDQPDVLSNEHAGYFFAPASDAVIRENLVSKPLAQWTPKQIREVQGVLQQCLESLEECSARARDEGKIFFVKEHASWFMNPAALGQMMMHDGDASNGNGSAALKADDYYSLFRVRVSSVYGPRQAFSPMNETVLPDGYLRTWRLAFIIRHPALVCPSMYRAYQALKKLYPPGSGTADGMSWSFLKVNVTLCWTRMLYDWCVRQEGQAHPIILDAYDIIHNKSTTVKFCELTGLDPTALKFEWESVSAEGKASSGDGASNQHSIRQEAQAIMKLSLMGSSGVMKEKAPEVVDVASEADKWKHEFGDEEASFILEMAGGEAPNALTTVAIYHIARTFDTQEIQDMFFKTLDDILRPILKPKRIEWEIGIYEGNRDYWRINGLIPPATGSELEKKWFAANKVTDEEELLKSQPHP</sequence>
<evidence type="ECO:0000259" key="1">
    <source>
        <dbReference type="Pfam" id="PF14832"/>
    </source>
</evidence>
<dbReference type="EMBL" id="JACBAG010001822">
    <property type="protein sequence ID" value="KAF7181100.1"/>
    <property type="molecule type" value="Genomic_DNA"/>
</dbReference>
<organism evidence="2 3">
    <name type="scientific">Aspergillus felis</name>
    <dbReference type="NCBI Taxonomy" id="1287682"/>
    <lineage>
        <taxon>Eukaryota</taxon>
        <taxon>Fungi</taxon>
        <taxon>Dikarya</taxon>
        <taxon>Ascomycota</taxon>
        <taxon>Pezizomycotina</taxon>
        <taxon>Eurotiomycetes</taxon>
        <taxon>Eurotiomycetidae</taxon>
        <taxon>Eurotiales</taxon>
        <taxon>Aspergillaceae</taxon>
        <taxon>Aspergillus</taxon>
        <taxon>Aspergillus subgen. Fumigati</taxon>
    </lineage>
</organism>
<dbReference type="Proteomes" id="UP000641853">
    <property type="component" value="Unassembled WGS sequence"/>
</dbReference>
<dbReference type="AlphaFoldDB" id="A0A8H6VBS2"/>
<evidence type="ECO:0000313" key="2">
    <source>
        <dbReference type="EMBL" id="KAF7181100.1"/>
    </source>
</evidence>
<gene>
    <name evidence="2" type="ORF">CNMCM7691_000229</name>
</gene>
<proteinExistence type="predicted"/>
<dbReference type="SUPFAM" id="SSF52540">
    <property type="entry name" value="P-loop containing nucleoside triphosphate hydrolases"/>
    <property type="match status" value="1"/>
</dbReference>
<dbReference type="InterPro" id="IPR053226">
    <property type="entry name" value="Pyrrolopyrazine_biosynth_F"/>
</dbReference>
<dbReference type="Gene3D" id="3.30.429.10">
    <property type="entry name" value="Macrophage Migration Inhibitory Factor"/>
    <property type="match status" value="1"/>
</dbReference>